<keyword evidence="3" id="KW-0808">Transferase</keyword>
<dbReference type="GO" id="GO:0043539">
    <property type="term" value="F:protein serine/threonine kinase activator activity"/>
    <property type="evidence" value="ECO:0007669"/>
    <property type="project" value="InterPro"/>
</dbReference>
<dbReference type="Gene3D" id="1.10.510.10">
    <property type="entry name" value="Transferase(Phosphotransferase) domain 1"/>
    <property type="match status" value="1"/>
</dbReference>
<dbReference type="Pfam" id="PF00069">
    <property type="entry name" value="Pkinase"/>
    <property type="match status" value="1"/>
</dbReference>
<dbReference type="OrthoDB" id="248923at2759"/>
<feature type="domain" description="Protein kinase" evidence="2">
    <location>
        <begin position="1"/>
        <end position="175"/>
    </location>
</feature>
<accession>A0A5N5F9P6</accession>
<dbReference type="InterPro" id="IPR011009">
    <property type="entry name" value="Kinase-like_dom_sf"/>
</dbReference>
<keyword evidence="4" id="KW-1185">Reference proteome</keyword>
<keyword evidence="3" id="KW-0418">Kinase</keyword>
<dbReference type="AlphaFoldDB" id="A0A5N5F9P6"/>
<comment type="similarity">
    <text evidence="1">Belongs to the protein kinase superfamily. STE Ser/Thr protein kinase family. STE20 subfamily.</text>
</comment>
<evidence type="ECO:0000313" key="3">
    <source>
        <dbReference type="EMBL" id="KAB2599788.1"/>
    </source>
</evidence>
<dbReference type="PANTHER" id="PTHR48014">
    <property type="entry name" value="SERINE/THREONINE-PROTEIN KINASE FRAY2"/>
    <property type="match status" value="1"/>
</dbReference>
<proteinExistence type="inferred from homology"/>
<evidence type="ECO:0000256" key="1">
    <source>
        <dbReference type="ARBA" id="ARBA00008874"/>
    </source>
</evidence>
<dbReference type="Proteomes" id="UP000327157">
    <property type="component" value="Chromosome 13"/>
</dbReference>
<dbReference type="InterPro" id="IPR000719">
    <property type="entry name" value="Prot_kinase_dom"/>
</dbReference>
<name>A0A5N5F9P6_9ROSA</name>
<reference evidence="3 4" key="3">
    <citation type="submission" date="2019-11" db="EMBL/GenBank/DDBJ databases">
        <title>A de novo genome assembly of a pear dwarfing rootstock.</title>
        <authorList>
            <person name="Wang F."/>
            <person name="Wang J."/>
            <person name="Li S."/>
            <person name="Zhang Y."/>
            <person name="Fang M."/>
            <person name="Ma L."/>
            <person name="Zhao Y."/>
            <person name="Jiang S."/>
        </authorList>
    </citation>
    <scope>NUCLEOTIDE SEQUENCE [LARGE SCALE GENOMIC DNA]</scope>
    <source>
        <strain evidence="3">S2</strain>
        <tissue evidence="3">Leaf</tissue>
    </source>
</reference>
<dbReference type="InterPro" id="IPR047173">
    <property type="entry name" value="STRAD_A/B-like"/>
</dbReference>
<sequence length="175" mass="19703">MPFMCVGSLQSIISSSFSGRLPKPCIVVVLKETFNAISYLHNQGHLHSDIKVGNILIDPDGSAKLVDFGVSASVYKANSRNKVDIWSFGIMVLELARGSPSLSNLLPSKSLLLKITKRFWFLDYETHNKDFKNKCSRRLSRTWWVITSIKTSDFLMKNVLLGLPSVERGRNVQEN</sequence>
<reference evidence="3 4" key="1">
    <citation type="submission" date="2019-09" db="EMBL/GenBank/DDBJ databases">
        <authorList>
            <person name="Ou C."/>
        </authorList>
    </citation>
    <scope>NUCLEOTIDE SEQUENCE [LARGE SCALE GENOMIC DNA]</scope>
    <source>
        <strain evidence="3">S2</strain>
        <tissue evidence="3">Leaf</tissue>
    </source>
</reference>
<dbReference type="GO" id="GO:0005524">
    <property type="term" value="F:ATP binding"/>
    <property type="evidence" value="ECO:0007669"/>
    <property type="project" value="InterPro"/>
</dbReference>
<reference evidence="4" key="2">
    <citation type="submission" date="2019-10" db="EMBL/GenBank/DDBJ databases">
        <title>A de novo genome assembly of a pear dwarfing rootstock.</title>
        <authorList>
            <person name="Wang F."/>
            <person name="Wang J."/>
            <person name="Li S."/>
            <person name="Zhang Y."/>
            <person name="Fang M."/>
            <person name="Ma L."/>
            <person name="Zhao Y."/>
            <person name="Jiang S."/>
        </authorList>
    </citation>
    <scope>NUCLEOTIDE SEQUENCE [LARGE SCALE GENOMIC DNA]</scope>
</reference>
<evidence type="ECO:0000313" key="4">
    <source>
        <dbReference type="Proteomes" id="UP000327157"/>
    </source>
</evidence>
<dbReference type="GO" id="GO:0004672">
    <property type="term" value="F:protein kinase activity"/>
    <property type="evidence" value="ECO:0007669"/>
    <property type="project" value="InterPro"/>
</dbReference>
<protein>
    <submittedName>
        <fullName evidence="3">Serine/threonine-protein kinase BLUS1-like</fullName>
    </submittedName>
</protein>
<dbReference type="PROSITE" id="PS50011">
    <property type="entry name" value="PROTEIN_KINASE_DOM"/>
    <property type="match status" value="1"/>
</dbReference>
<organism evidence="3 4">
    <name type="scientific">Pyrus ussuriensis x Pyrus communis</name>
    <dbReference type="NCBI Taxonomy" id="2448454"/>
    <lineage>
        <taxon>Eukaryota</taxon>
        <taxon>Viridiplantae</taxon>
        <taxon>Streptophyta</taxon>
        <taxon>Embryophyta</taxon>
        <taxon>Tracheophyta</taxon>
        <taxon>Spermatophyta</taxon>
        <taxon>Magnoliopsida</taxon>
        <taxon>eudicotyledons</taxon>
        <taxon>Gunneridae</taxon>
        <taxon>Pentapetalae</taxon>
        <taxon>rosids</taxon>
        <taxon>fabids</taxon>
        <taxon>Rosales</taxon>
        <taxon>Rosaceae</taxon>
        <taxon>Amygdaloideae</taxon>
        <taxon>Maleae</taxon>
        <taxon>Pyrus</taxon>
    </lineage>
</organism>
<dbReference type="SUPFAM" id="SSF56112">
    <property type="entry name" value="Protein kinase-like (PK-like)"/>
    <property type="match status" value="1"/>
</dbReference>
<dbReference type="PANTHER" id="PTHR48014:SF7">
    <property type="entry name" value="SERINE_THREONINE-PROTEIN KINASE BLUS1"/>
    <property type="match status" value="1"/>
</dbReference>
<evidence type="ECO:0000259" key="2">
    <source>
        <dbReference type="PROSITE" id="PS50011"/>
    </source>
</evidence>
<dbReference type="EMBL" id="SMOL01000753">
    <property type="protein sequence ID" value="KAB2599788.1"/>
    <property type="molecule type" value="Genomic_DNA"/>
</dbReference>
<comment type="caution">
    <text evidence="3">The sequence shown here is derived from an EMBL/GenBank/DDBJ whole genome shotgun (WGS) entry which is preliminary data.</text>
</comment>
<dbReference type="SMART" id="SM00220">
    <property type="entry name" value="S_TKc"/>
    <property type="match status" value="1"/>
</dbReference>
<gene>
    <name evidence="3" type="ORF">D8674_010059</name>
</gene>